<protein>
    <recommendedName>
        <fullName evidence="4">Orphan protein</fullName>
    </recommendedName>
</protein>
<evidence type="ECO:0000256" key="1">
    <source>
        <dbReference type="SAM" id="SignalP"/>
    </source>
</evidence>
<dbReference type="RefSeq" id="WP_285065489.1">
    <property type="nucleotide sequence ID" value="NZ_JASOOE010000004.1"/>
</dbReference>
<proteinExistence type="predicted"/>
<organism evidence="2 3">
    <name type="scientific">Facklamia hominis</name>
    <dbReference type="NCBI Taxonomy" id="178214"/>
    <lineage>
        <taxon>Bacteria</taxon>
        <taxon>Bacillati</taxon>
        <taxon>Bacillota</taxon>
        <taxon>Bacilli</taxon>
        <taxon>Lactobacillales</taxon>
        <taxon>Aerococcaceae</taxon>
        <taxon>Facklamia</taxon>
    </lineage>
</organism>
<accession>A0AAJ1V5E3</accession>
<evidence type="ECO:0008006" key="4">
    <source>
        <dbReference type="Google" id="ProtNLM"/>
    </source>
</evidence>
<comment type="caution">
    <text evidence="2">The sequence shown here is derived from an EMBL/GenBank/DDBJ whole genome shotgun (WGS) entry which is preliminary data.</text>
</comment>
<feature type="signal peptide" evidence="1">
    <location>
        <begin position="1"/>
        <end position="27"/>
    </location>
</feature>
<evidence type="ECO:0000313" key="2">
    <source>
        <dbReference type="EMBL" id="MDK7186919.1"/>
    </source>
</evidence>
<gene>
    <name evidence="2" type="ORF">QP433_02885</name>
</gene>
<name>A0AAJ1V5E3_9LACT</name>
<feature type="chain" id="PRO_5042477292" description="Orphan protein" evidence="1">
    <location>
        <begin position="28"/>
        <end position="207"/>
    </location>
</feature>
<sequence length="207" mass="23522">MKQLLKNIKILLVCLITCVSLAPTVFANESESIDPFQLPKDLRLLNEQLEEQASYPYLTLDQDKTVIQDLNQAMSKYYEEELSDQEKSASQEDLLPENLEKILTLVNKESDLSQLNLAIDQVTMTVAGDEVKVPRLILPQSYHYCENLANNHDVRLINHALSVLGNRLVAIAYYNPSSEELVPLHLVCNTHSVYYNEALTQDDESIE</sequence>
<dbReference type="EMBL" id="JASOOE010000004">
    <property type="protein sequence ID" value="MDK7186919.1"/>
    <property type="molecule type" value="Genomic_DNA"/>
</dbReference>
<evidence type="ECO:0000313" key="3">
    <source>
        <dbReference type="Proteomes" id="UP001229251"/>
    </source>
</evidence>
<keyword evidence="1" id="KW-0732">Signal</keyword>
<reference evidence="2" key="1">
    <citation type="submission" date="2023-05" db="EMBL/GenBank/DDBJ databases">
        <title>Cataloging the Phylogenetic Diversity of Human Bladder Bacteria.</title>
        <authorList>
            <person name="Du J."/>
        </authorList>
    </citation>
    <scope>NUCLEOTIDE SEQUENCE</scope>
    <source>
        <strain evidence="2">UMB1231</strain>
    </source>
</reference>
<dbReference type="Proteomes" id="UP001229251">
    <property type="component" value="Unassembled WGS sequence"/>
</dbReference>
<dbReference type="AlphaFoldDB" id="A0AAJ1V5E3"/>